<sequence>MKIYFIGQKGIPAVGGGVESYVDNLAARLAKKGHEVFVYTRWSYSDRRRKTYKGVNLINLPSL</sequence>
<dbReference type="Proteomes" id="UP000228614">
    <property type="component" value="Unassembled WGS sequence"/>
</dbReference>
<evidence type="ECO:0000313" key="2">
    <source>
        <dbReference type="EMBL" id="PIR94895.1"/>
    </source>
</evidence>
<gene>
    <name evidence="2" type="ORF">COT95_01695</name>
</gene>
<dbReference type="Pfam" id="PF13439">
    <property type="entry name" value="Glyco_transf_4"/>
    <property type="match status" value="1"/>
</dbReference>
<dbReference type="SUPFAM" id="SSF53756">
    <property type="entry name" value="UDP-Glycosyltransferase/glycogen phosphorylase"/>
    <property type="match status" value="1"/>
</dbReference>
<dbReference type="InterPro" id="IPR028098">
    <property type="entry name" value="Glyco_trans_4-like_N"/>
</dbReference>
<protein>
    <submittedName>
        <fullName evidence="2">Glycoside hydrolase</fullName>
    </submittedName>
</protein>
<evidence type="ECO:0000259" key="1">
    <source>
        <dbReference type="Pfam" id="PF13439"/>
    </source>
</evidence>
<reference evidence="3" key="1">
    <citation type="submission" date="2017-09" db="EMBL/GenBank/DDBJ databases">
        <title>Depth-based differentiation of microbial function through sediment-hosted aquifers and enrichment of novel symbionts in the deep terrestrial subsurface.</title>
        <authorList>
            <person name="Probst A.J."/>
            <person name="Ladd B."/>
            <person name="Jarett J.K."/>
            <person name="Geller-Mcgrath D.E."/>
            <person name="Sieber C.M.K."/>
            <person name="Emerson J.B."/>
            <person name="Anantharaman K."/>
            <person name="Thomas B.C."/>
            <person name="Malmstrom R."/>
            <person name="Stieglmeier M."/>
            <person name="Klingl A."/>
            <person name="Woyke T."/>
            <person name="Ryan C.M."/>
            <person name="Banfield J.F."/>
        </authorList>
    </citation>
    <scope>NUCLEOTIDE SEQUENCE [LARGE SCALE GENOMIC DNA]</scope>
</reference>
<dbReference type="GO" id="GO:0016787">
    <property type="term" value="F:hydrolase activity"/>
    <property type="evidence" value="ECO:0007669"/>
    <property type="project" value="UniProtKB-KW"/>
</dbReference>
<feature type="domain" description="Glycosyltransferase subfamily 4-like N-terminal" evidence="1">
    <location>
        <begin position="16"/>
        <end position="51"/>
    </location>
</feature>
<feature type="non-terminal residue" evidence="2">
    <location>
        <position position="63"/>
    </location>
</feature>
<organism evidence="2 3">
    <name type="scientific">Candidatus Falkowbacteria bacterium CG10_big_fil_rev_8_21_14_0_10_37_6</name>
    <dbReference type="NCBI Taxonomy" id="1974563"/>
    <lineage>
        <taxon>Bacteria</taxon>
        <taxon>Candidatus Falkowiibacteriota</taxon>
    </lineage>
</organism>
<accession>A0A2H0V732</accession>
<dbReference type="Gene3D" id="3.40.50.2000">
    <property type="entry name" value="Glycogen Phosphorylase B"/>
    <property type="match status" value="1"/>
</dbReference>
<dbReference type="AlphaFoldDB" id="A0A2H0V732"/>
<name>A0A2H0V732_9BACT</name>
<evidence type="ECO:0000313" key="3">
    <source>
        <dbReference type="Proteomes" id="UP000228614"/>
    </source>
</evidence>
<keyword evidence="2" id="KW-0378">Hydrolase</keyword>
<comment type="caution">
    <text evidence="2">The sequence shown here is derived from an EMBL/GenBank/DDBJ whole genome shotgun (WGS) entry which is preliminary data.</text>
</comment>
<dbReference type="EMBL" id="PFAN01000085">
    <property type="protein sequence ID" value="PIR94895.1"/>
    <property type="molecule type" value="Genomic_DNA"/>
</dbReference>
<proteinExistence type="predicted"/>